<dbReference type="Proteomes" id="UP000242287">
    <property type="component" value="Unassembled WGS sequence"/>
</dbReference>
<dbReference type="GO" id="GO:0003968">
    <property type="term" value="F:RNA-directed RNA polymerase activity"/>
    <property type="evidence" value="ECO:0007669"/>
    <property type="project" value="UniProtKB-KW"/>
</dbReference>
<dbReference type="AlphaFoldDB" id="A0A2A9NBN6"/>
<evidence type="ECO:0000256" key="1">
    <source>
        <dbReference type="RuleBase" id="RU363098"/>
    </source>
</evidence>
<name>A0A2A9NBN6_9AGAR</name>
<evidence type="ECO:0000259" key="3">
    <source>
        <dbReference type="Pfam" id="PF05183"/>
    </source>
</evidence>
<keyword evidence="1" id="KW-0548">Nucleotidyltransferase</keyword>
<dbReference type="OrthoDB" id="10055769at2759"/>
<feature type="compositionally biased region" description="Low complexity" evidence="2">
    <location>
        <begin position="44"/>
        <end position="61"/>
    </location>
</feature>
<dbReference type="EC" id="2.7.7.48" evidence="1"/>
<evidence type="ECO:0000256" key="2">
    <source>
        <dbReference type="SAM" id="MobiDB-lite"/>
    </source>
</evidence>
<dbReference type="STRING" id="703135.A0A2A9NBN6"/>
<evidence type="ECO:0000313" key="4">
    <source>
        <dbReference type="EMBL" id="PFH45150.1"/>
    </source>
</evidence>
<proteinExistence type="inferred from homology"/>
<organism evidence="4 5">
    <name type="scientific">Amanita thiersii Skay4041</name>
    <dbReference type="NCBI Taxonomy" id="703135"/>
    <lineage>
        <taxon>Eukaryota</taxon>
        <taxon>Fungi</taxon>
        <taxon>Dikarya</taxon>
        <taxon>Basidiomycota</taxon>
        <taxon>Agaricomycotina</taxon>
        <taxon>Agaricomycetes</taxon>
        <taxon>Agaricomycetidae</taxon>
        <taxon>Agaricales</taxon>
        <taxon>Pluteineae</taxon>
        <taxon>Amanitaceae</taxon>
        <taxon>Amanita</taxon>
    </lineage>
</organism>
<evidence type="ECO:0000313" key="5">
    <source>
        <dbReference type="Proteomes" id="UP000242287"/>
    </source>
</evidence>
<comment type="catalytic activity">
    <reaction evidence="1">
        <text>RNA(n) + a ribonucleoside 5'-triphosphate = RNA(n+1) + diphosphate</text>
        <dbReference type="Rhea" id="RHEA:21248"/>
        <dbReference type="Rhea" id="RHEA-COMP:14527"/>
        <dbReference type="Rhea" id="RHEA-COMP:17342"/>
        <dbReference type="ChEBI" id="CHEBI:33019"/>
        <dbReference type="ChEBI" id="CHEBI:61557"/>
        <dbReference type="ChEBI" id="CHEBI:140395"/>
        <dbReference type="EC" id="2.7.7.48"/>
    </reaction>
</comment>
<dbReference type="InterPro" id="IPR057596">
    <property type="entry name" value="RDRP_core"/>
</dbReference>
<feature type="region of interest" description="Disordered" evidence="2">
    <location>
        <begin position="38"/>
        <end position="71"/>
    </location>
</feature>
<gene>
    <name evidence="4" type="ORF">AMATHDRAFT_9895</name>
</gene>
<reference evidence="4 5" key="1">
    <citation type="submission" date="2014-02" db="EMBL/GenBank/DDBJ databases">
        <title>Transposable element dynamics among asymbiotic and ectomycorrhizal Amanita fungi.</title>
        <authorList>
            <consortium name="DOE Joint Genome Institute"/>
            <person name="Hess J."/>
            <person name="Skrede I."/>
            <person name="Wolfe B."/>
            <person name="LaButti K."/>
            <person name="Ohm R.A."/>
            <person name="Grigoriev I.V."/>
            <person name="Pringle A."/>
        </authorList>
    </citation>
    <scope>NUCLEOTIDE SEQUENCE [LARGE SCALE GENOMIC DNA]</scope>
    <source>
        <strain evidence="4 5">SKay4041</strain>
    </source>
</reference>
<accession>A0A2A9NBN6</accession>
<keyword evidence="1" id="KW-0808">Transferase</keyword>
<dbReference type="Pfam" id="PF05183">
    <property type="entry name" value="RdRP"/>
    <property type="match status" value="1"/>
</dbReference>
<keyword evidence="1" id="KW-0694">RNA-binding</keyword>
<dbReference type="GO" id="GO:0003723">
    <property type="term" value="F:RNA binding"/>
    <property type="evidence" value="ECO:0007669"/>
    <property type="project" value="UniProtKB-KW"/>
</dbReference>
<keyword evidence="5" id="KW-1185">Reference proteome</keyword>
<protein>
    <recommendedName>
        <fullName evidence="1">RNA-dependent RNA polymerase</fullName>
        <ecNumber evidence="1">2.7.7.48</ecNumber>
    </recommendedName>
</protein>
<dbReference type="EMBL" id="KZ302529">
    <property type="protein sequence ID" value="PFH45150.1"/>
    <property type="molecule type" value="Genomic_DNA"/>
</dbReference>
<keyword evidence="1" id="KW-0696">RNA-directed RNA polymerase</keyword>
<comment type="similarity">
    <text evidence="1">Belongs to the RdRP family.</text>
</comment>
<feature type="domain" description="RDRP core" evidence="3">
    <location>
        <begin position="208"/>
        <end position="364"/>
    </location>
</feature>
<sequence length="371" mass="41460">MSSSESNNDDLLPSPDQDLWAVYPMSDDVITNILDQIEGSHNTTTSPTISSISSLSDPSSPKRSRDSDSYTSALEELPSKYPRLTKPLQHYYPIVHHLPIHELLADLAYGVQYTLVHLITTSQLSLDEPTPDFLSTLQGPNAEAIKTQVGPSTLQQQMFVQKEEVNTPWAELDKEEAVLQKDLYGGLGSNPDFPEWYGGRIAFKGKCALGSSCCFTRRFGSKSFIRLKVPPDIFYSTGQSLSSFLTQPFTLWSHVFRACYAKEDNVFLFKVNETLDAVGELKLIQGLNLDSFVNWFNPLYENRKQPMSKWSSCFALGFSNSIPGPQLSPDLIMKEDDVVSIEGSDMTDGCGFCSFRLLSHIQEYTLSDSIQ</sequence>